<reference evidence="2 3" key="1">
    <citation type="journal article" date="2017" name="Nat. Microbiol.">
        <title>Natural product diversity associated with the nematode symbionts Photorhabdus and Xenorhabdus.</title>
        <authorList>
            <person name="Tobias N.J."/>
            <person name="Wolff H."/>
            <person name="Djahanschiri B."/>
            <person name="Grundmann F."/>
            <person name="Kronenwerth M."/>
            <person name="Shi Y.M."/>
            <person name="Simonyi S."/>
            <person name="Grun P."/>
            <person name="Shapiro-Ilan D."/>
            <person name="Pidot S.J."/>
            <person name="Stinear T.P."/>
            <person name="Ebersberger I."/>
            <person name="Bode H.B."/>
        </authorList>
    </citation>
    <scope>NUCLEOTIDE SEQUENCE [LARGE SCALE GENOMIC DNA]</scope>
    <source>
        <strain evidence="2 3">DSM 17904</strain>
    </source>
</reference>
<name>A0A2D0K264_9GAMM</name>
<comment type="caution">
    <text evidence="2">The sequence shown here is derived from an EMBL/GenBank/DDBJ whole genome shotgun (WGS) entry which is preliminary data.</text>
</comment>
<gene>
    <name evidence="2" type="ORF">Xsto_04171</name>
</gene>
<organism evidence="2 3">
    <name type="scientific">Xenorhabdus stockiae</name>
    <dbReference type="NCBI Taxonomy" id="351614"/>
    <lineage>
        <taxon>Bacteria</taxon>
        <taxon>Pseudomonadati</taxon>
        <taxon>Pseudomonadota</taxon>
        <taxon>Gammaproteobacteria</taxon>
        <taxon>Enterobacterales</taxon>
        <taxon>Morganellaceae</taxon>
        <taxon>Xenorhabdus</taxon>
    </lineage>
</organism>
<accession>A0A2D0K264</accession>
<keyword evidence="3" id="KW-1185">Reference proteome</keyword>
<keyword evidence="1" id="KW-0175">Coiled coil</keyword>
<feature type="coiled-coil region" evidence="1">
    <location>
        <begin position="10"/>
        <end position="57"/>
    </location>
</feature>
<evidence type="ECO:0000256" key="1">
    <source>
        <dbReference type="SAM" id="Coils"/>
    </source>
</evidence>
<protein>
    <submittedName>
        <fullName evidence="2">Uncharacterized protein</fullName>
    </submittedName>
</protein>
<evidence type="ECO:0000313" key="2">
    <source>
        <dbReference type="EMBL" id="PHM54452.1"/>
    </source>
</evidence>
<dbReference type="EMBL" id="NJAJ01000134">
    <property type="protein sequence ID" value="PHM54452.1"/>
    <property type="molecule type" value="Genomic_DNA"/>
</dbReference>
<evidence type="ECO:0000313" key="3">
    <source>
        <dbReference type="Proteomes" id="UP000222366"/>
    </source>
</evidence>
<dbReference type="Proteomes" id="UP000222366">
    <property type="component" value="Unassembled WGS sequence"/>
</dbReference>
<dbReference type="AlphaFoldDB" id="A0A2D0K264"/>
<proteinExistence type="predicted"/>
<sequence>MFGKMRPEFMERHSQILEELKADIKREREKIALQKKYSQAMSKINELHETISELEMQIADLD</sequence>